<evidence type="ECO:0000313" key="1">
    <source>
        <dbReference type="EMBL" id="SEP44583.1"/>
    </source>
</evidence>
<dbReference type="STRING" id="394193.SAMN04489732_109258"/>
<dbReference type="InterPro" id="IPR029058">
    <property type="entry name" value="AB_hydrolase_fold"/>
</dbReference>
<dbReference type="RefSeq" id="WP_177231484.1">
    <property type="nucleotide sequence ID" value="NZ_FOEF01000009.1"/>
</dbReference>
<evidence type="ECO:0000313" key="2">
    <source>
        <dbReference type="Proteomes" id="UP000198582"/>
    </source>
</evidence>
<dbReference type="InterPro" id="IPR001563">
    <property type="entry name" value="Peptidase_S10"/>
</dbReference>
<dbReference type="SUPFAM" id="SSF53474">
    <property type="entry name" value="alpha/beta-Hydrolases"/>
    <property type="match status" value="1"/>
</dbReference>
<dbReference type="GO" id="GO:0006508">
    <property type="term" value="P:proteolysis"/>
    <property type="evidence" value="ECO:0007669"/>
    <property type="project" value="InterPro"/>
</dbReference>
<reference evidence="1 2" key="1">
    <citation type="submission" date="2016-10" db="EMBL/GenBank/DDBJ databases">
        <authorList>
            <person name="de Groot N.N."/>
        </authorList>
    </citation>
    <scope>NUCLEOTIDE SEQUENCE [LARGE SCALE GENOMIC DNA]</scope>
    <source>
        <strain evidence="1 2">DSM 44993</strain>
    </source>
</reference>
<keyword evidence="2" id="KW-1185">Reference proteome</keyword>
<dbReference type="Pfam" id="PF00450">
    <property type="entry name" value="Peptidase_S10"/>
    <property type="match status" value="1"/>
</dbReference>
<proteinExistence type="predicted"/>
<keyword evidence="1" id="KW-0121">Carboxypeptidase</keyword>
<protein>
    <submittedName>
        <fullName evidence="1">Carboxypeptidase C (Cathepsin A)</fullName>
    </submittedName>
</protein>
<gene>
    <name evidence="1" type="ORF">SAMN04489732_109258</name>
</gene>
<keyword evidence="1" id="KW-0645">Protease</keyword>
<accession>A0A1H8XXU3</accession>
<sequence>MSVTSEAVITHHSGRFNGREVGYTATVRPITVAPAGAGGPAAEIVSIDYLASDAGDPADRPVLFLCNGGPIVASVPLHVGAFGPRRVGFPDNLATATPDLPTIHNEHCLLDVADLVFFDPPGTGYSRVAEGTDAAAFAGVTSDAGLMAAWIQRWLRDHDRASSPVYLAGESYGTIRVATVAAELAARGVRLAGVCLISQATNIIETSGRRSNLTGYVVSLPTFAAIARYHGRTGSQEPSMPEVVEEASEFALTEYFPALWKGSRLPEAQRKRVARRLAELTGIPSTRWAERGLRLTKHEFRAELLAEENLVLHLYDGRFAGPPAKPANPGSIEAKMLGPQPEGADTVERAIDAAIDPYLHDFLGAGRAEEYVHRATGMVGKWSWAATDSPFGDWPYGDALTRAMTTLPDLRLLVCTGIHDLSTTIGAAEHAAAQCGWPIERVRLARYDGGHMMYAEQDSLTRLAGDVRDLIGRST</sequence>
<dbReference type="GO" id="GO:0004185">
    <property type="term" value="F:serine-type carboxypeptidase activity"/>
    <property type="evidence" value="ECO:0007669"/>
    <property type="project" value="InterPro"/>
</dbReference>
<dbReference type="AlphaFoldDB" id="A0A1H8XXU3"/>
<organism evidence="1 2">
    <name type="scientific">Amycolatopsis saalfeldensis</name>
    <dbReference type="NCBI Taxonomy" id="394193"/>
    <lineage>
        <taxon>Bacteria</taxon>
        <taxon>Bacillati</taxon>
        <taxon>Actinomycetota</taxon>
        <taxon>Actinomycetes</taxon>
        <taxon>Pseudonocardiales</taxon>
        <taxon>Pseudonocardiaceae</taxon>
        <taxon>Amycolatopsis</taxon>
    </lineage>
</organism>
<dbReference type="Gene3D" id="3.40.50.1820">
    <property type="entry name" value="alpha/beta hydrolase"/>
    <property type="match status" value="1"/>
</dbReference>
<keyword evidence="1" id="KW-0378">Hydrolase</keyword>
<dbReference type="EMBL" id="FOEF01000009">
    <property type="protein sequence ID" value="SEP44583.1"/>
    <property type="molecule type" value="Genomic_DNA"/>
</dbReference>
<dbReference type="Proteomes" id="UP000198582">
    <property type="component" value="Unassembled WGS sequence"/>
</dbReference>
<name>A0A1H8XXU3_9PSEU</name>